<reference evidence="7 8" key="1">
    <citation type="journal article" date="2017" name="Biotechnol. Biofuels">
        <title>Differential beta-glucosidase expression as a function of carbon source availability in Talaromyces amestolkiae: a genomic and proteomic approach.</title>
        <authorList>
            <person name="de Eugenio L.I."/>
            <person name="Mendez-Liter J.A."/>
            <person name="Nieto-Dominguez M."/>
            <person name="Alonso L."/>
            <person name="Gil-Munoz J."/>
            <person name="Barriuso J."/>
            <person name="Prieto A."/>
            <person name="Martinez M.J."/>
        </authorList>
    </citation>
    <scope>NUCLEOTIDE SEQUENCE [LARGE SCALE GENOMIC DNA]</scope>
    <source>
        <strain evidence="7 8">CIB</strain>
    </source>
</reference>
<dbReference type="GeneID" id="63798818"/>
<proteinExistence type="predicted"/>
<keyword evidence="3 6" id="KW-1133">Transmembrane helix</keyword>
<dbReference type="SMART" id="SM01417">
    <property type="entry name" value="Solute_trans_a"/>
    <property type="match status" value="1"/>
</dbReference>
<dbReference type="PANTHER" id="PTHR23423">
    <property type="entry name" value="ORGANIC SOLUTE TRANSPORTER-RELATED"/>
    <property type="match status" value="1"/>
</dbReference>
<evidence type="ECO:0000256" key="3">
    <source>
        <dbReference type="ARBA" id="ARBA00022989"/>
    </source>
</evidence>
<keyword evidence="8" id="KW-1185">Reference proteome</keyword>
<dbReference type="EMBL" id="MIKG01000025">
    <property type="protein sequence ID" value="RAO73592.1"/>
    <property type="molecule type" value="Genomic_DNA"/>
</dbReference>
<dbReference type="AlphaFoldDB" id="A0A364LCS7"/>
<evidence type="ECO:0000256" key="5">
    <source>
        <dbReference type="SAM" id="MobiDB-lite"/>
    </source>
</evidence>
<gene>
    <name evidence="7" type="ORF">BHQ10_009604</name>
</gene>
<dbReference type="STRING" id="1196081.A0A364LCS7"/>
<evidence type="ECO:0000313" key="8">
    <source>
        <dbReference type="Proteomes" id="UP000249363"/>
    </source>
</evidence>
<feature type="transmembrane region" description="Helical" evidence="6">
    <location>
        <begin position="116"/>
        <end position="137"/>
    </location>
</feature>
<feature type="transmembrane region" description="Helical" evidence="6">
    <location>
        <begin position="28"/>
        <end position="46"/>
    </location>
</feature>
<organism evidence="7 8">
    <name type="scientific">Talaromyces amestolkiae</name>
    <dbReference type="NCBI Taxonomy" id="1196081"/>
    <lineage>
        <taxon>Eukaryota</taxon>
        <taxon>Fungi</taxon>
        <taxon>Dikarya</taxon>
        <taxon>Ascomycota</taxon>
        <taxon>Pezizomycotina</taxon>
        <taxon>Eurotiomycetes</taxon>
        <taxon>Eurotiomycetidae</taxon>
        <taxon>Eurotiales</taxon>
        <taxon>Trichocomaceae</taxon>
        <taxon>Talaromyces</taxon>
        <taxon>Talaromyces sect. Talaromyces</taxon>
    </lineage>
</organism>
<feature type="transmembrane region" description="Helical" evidence="6">
    <location>
        <begin position="157"/>
        <end position="176"/>
    </location>
</feature>
<evidence type="ECO:0000313" key="7">
    <source>
        <dbReference type="EMBL" id="RAO73592.1"/>
    </source>
</evidence>
<evidence type="ECO:0000256" key="1">
    <source>
        <dbReference type="ARBA" id="ARBA00004141"/>
    </source>
</evidence>
<dbReference type="InterPro" id="IPR005178">
    <property type="entry name" value="Ostalpha/TMEM184C"/>
</dbReference>
<evidence type="ECO:0000256" key="4">
    <source>
        <dbReference type="ARBA" id="ARBA00023136"/>
    </source>
</evidence>
<dbReference type="GO" id="GO:0016020">
    <property type="term" value="C:membrane"/>
    <property type="evidence" value="ECO:0007669"/>
    <property type="project" value="UniProtKB-SubCell"/>
</dbReference>
<evidence type="ECO:0000256" key="2">
    <source>
        <dbReference type="ARBA" id="ARBA00022692"/>
    </source>
</evidence>
<feature type="compositionally biased region" description="Basic and acidic residues" evidence="5">
    <location>
        <begin position="390"/>
        <end position="399"/>
    </location>
</feature>
<keyword evidence="4 6" id="KW-0472">Membrane</keyword>
<name>A0A364LCS7_TALAM</name>
<comment type="caution">
    <text evidence="7">The sequence shown here is derived from an EMBL/GenBank/DDBJ whole genome shotgun (WGS) entry which is preliminary data.</text>
</comment>
<dbReference type="Proteomes" id="UP000249363">
    <property type="component" value="Unassembled WGS sequence"/>
</dbReference>
<comment type="subcellular location">
    <subcellularLocation>
        <location evidence="1">Membrane</location>
        <topology evidence="1">Multi-pass membrane protein</topology>
    </subcellularLocation>
</comment>
<keyword evidence="2 6" id="KW-0812">Transmembrane</keyword>
<feature type="compositionally biased region" description="Polar residues" evidence="5">
    <location>
        <begin position="334"/>
        <end position="343"/>
    </location>
</feature>
<evidence type="ECO:0000256" key="6">
    <source>
        <dbReference type="SAM" id="Phobius"/>
    </source>
</evidence>
<protein>
    <submittedName>
        <fullName evidence="7">Uncharacterized protein</fullName>
    </submittedName>
</protein>
<accession>A0A364LCS7</accession>
<dbReference type="RefSeq" id="XP_040738106.1">
    <property type="nucleotide sequence ID" value="XM_040882538.1"/>
</dbReference>
<feature type="region of interest" description="Disordered" evidence="5">
    <location>
        <begin position="306"/>
        <end position="399"/>
    </location>
</feature>
<feature type="transmembrane region" description="Helical" evidence="6">
    <location>
        <begin position="196"/>
        <end position="217"/>
    </location>
</feature>
<feature type="transmembrane region" description="Helical" evidence="6">
    <location>
        <begin position="79"/>
        <end position="104"/>
    </location>
</feature>
<dbReference type="Pfam" id="PF03619">
    <property type="entry name" value="Solute_trans_a"/>
    <property type="match status" value="1"/>
</dbReference>
<sequence length="399" mass="46041">MLPSYAILSYIPVCFPDSYVYVSGWTEVWQAIALYAFLMLLIDFLAPTDEEKISFFASLVIRKTFKKGKYREGVSWLKLTYYSVLQYPIIVLICAIAQCVAQYFNRYCLDSDSPVFGHIWIEVISSVSVSIAIQAIIGFYQNTKMYMKEQHPMRKLLAFKLMVGLIFLEQIIFIVLEATNVLHHTSSISYADIKIGLPNMIICVQMVPFAFLIRWAYSTKAYRLNKSNNRNMELGDEESETGDSNEQLFVPATGRKNWQRRRTTYQGGRWGINAWTAYINPLEMLRDGIAMYKLLVDVQIRKQTKIAPPESTEEMSNRTQDQLPETEDSHPMPQEQQGNSGYSPLSAHPHGLSEMTAVSDYRPRTLHYSQPMNSRPIAEYSTRYDPADINYEHHQQSYQ</sequence>
<dbReference type="OrthoDB" id="5348404at2759"/>